<sequence length="255" mass="26327">MTLHNPRIVPQASAVRLARWGVAGAFAASTLLLLGVGVLAIGTFELGWELLPLSTALFAAIGVIVLTSLPNGHPHARFGPANTITTLRAAMTVLLAGLLPEADRIADPAQAGLAWTLTGFAALALALDGFDGQAARRSGLASRFGARYDMEVDALLILVLSVFALASGKAGVFVLAIGLMRYLFVALLALVPSLDGELAPSLRRKVVCVVQVGVLCALLAPPLEPPLSGWLAAAALALLTASFAADILALARRRG</sequence>
<reference evidence="1" key="1">
    <citation type="submission" date="2022-11" db="EMBL/GenBank/DDBJ databases">
        <title>beta-Carotene-producing bacterium, Jeongeuplla avenae sp. nov., alleviates the salt stress of Arabidopsis seedlings.</title>
        <authorList>
            <person name="Jiang L."/>
            <person name="Lee J."/>
        </authorList>
    </citation>
    <scope>NUCLEOTIDE SEQUENCE</scope>
    <source>
        <strain evidence="1">DY_R2A_6</strain>
    </source>
</reference>
<keyword evidence="2" id="KW-1185">Reference proteome</keyword>
<proteinExistence type="predicted"/>
<organism evidence="1 2">
    <name type="scientific">Antarcticirhabdus aurantiaca</name>
    <dbReference type="NCBI Taxonomy" id="2606717"/>
    <lineage>
        <taxon>Bacteria</taxon>
        <taxon>Pseudomonadati</taxon>
        <taxon>Pseudomonadota</taxon>
        <taxon>Alphaproteobacteria</taxon>
        <taxon>Hyphomicrobiales</taxon>
        <taxon>Aurantimonadaceae</taxon>
        <taxon>Antarcticirhabdus</taxon>
    </lineage>
</organism>
<dbReference type="Proteomes" id="UP001163223">
    <property type="component" value="Chromosome"/>
</dbReference>
<gene>
    <name evidence="1" type="ORF">OXU80_14750</name>
</gene>
<evidence type="ECO:0000313" key="2">
    <source>
        <dbReference type="Proteomes" id="UP001163223"/>
    </source>
</evidence>
<protein>
    <submittedName>
        <fullName evidence="1">CDP-alcohol phosphatidyltransferase family protein</fullName>
    </submittedName>
</protein>
<evidence type="ECO:0000313" key="1">
    <source>
        <dbReference type="EMBL" id="WAJ26171.1"/>
    </source>
</evidence>
<accession>A0ACD4NH85</accession>
<name>A0ACD4NH85_9HYPH</name>
<dbReference type="EMBL" id="CP113520">
    <property type="protein sequence ID" value="WAJ26171.1"/>
    <property type="molecule type" value="Genomic_DNA"/>
</dbReference>